<dbReference type="AlphaFoldDB" id="A0A380A2M1"/>
<organism evidence="1 2">
    <name type="scientific">Shewanella morhuae</name>
    <dbReference type="NCBI Taxonomy" id="365591"/>
    <lineage>
        <taxon>Bacteria</taxon>
        <taxon>Pseudomonadati</taxon>
        <taxon>Pseudomonadota</taxon>
        <taxon>Gammaproteobacteria</taxon>
        <taxon>Alteromonadales</taxon>
        <taxon>Shewanellaceae</taxon>
        <taxon>Shewanella</taxon>
    </lineage>
</organism>
<name>A0A380A2M1_9GAMM</name>
<gene>
    <name evidence="1" type="ORF">NCTC10736_01482</name>
</gene>
<dbReference type="InterPro" id="IPR021866">
    <property type="entry name" value="SpoIIAA-like"/>
</dbReference>
<dbReference type="EMBL" id="UGYV01000001">
    <property type="protein sequence ID" value="SUI72894.1"/>
    <property type="molecule type" value="Genomic_DNA"/>
</dbReference>
<dbReference type="Proteomes" id="UP000255061">
    <property type="component" value="Unassembled WGS sequence"/>
</dbReference>
<evidence type="ECO:0000313" key="2">
    <source>
        <dbReference type="Proteomes" id="UP000255061"/>
    </source>
</evidence>
<protein>
    <submittedName>
        <fullName evidence="1">Protein of uncharacterized function (DUF3478)</fullName>
    </submittedName>
</protein>
<dbReference type="Pfam" id="PF11964">
    <property type="entry name" value="SpoIIAA-like"/>
    <property type="match status" value="1"/>
</dbReference>
<dbReference type="Gene3D" id="3.40.50.10600">
    <property type="entry name" value="SpoIIaa-like domains"/>
    <property type="match status" value="1"/>
</dbReference>
<dbReference type="RefSeq" id="WP_115405861.1">
    <property type="nucleotide sequence ID" value="NZ_UGYV01000001.1"/>
</dbReference>
<evidence type="ECO:0000313" key="1">
    <source>
        <dbReference type="EMBL" id="SUI72894.1"/>
    </source>
</evidence>
<reference evidence="1 2" key="1">
    <citation type="submission" date="2018-06" db="EMBL/GenBank/DDBJ databases">
        <authorList>
            <consortium name="Pathogen Informatics"/>
            <person name="Doyle S."/>
        </authorList>
    </citation>
    <scope>NUCLEOTIDE SEQUENCE [LARGE SCALE GENOMIC DNA]</scope>
    <source>
        <strain evidence="1 2">NCTC10736</strain>
    </source>
</reference>
<accession>A0A380A2M1</accession>
<dbReference type="InterPro" id="IPR038396">
    <property type="entry name" value="SpoIIAA-like_sf"/>
</dbReference>
<dbReference type="SUPFAM" id="SSF52091">
    <property type="entry name" value="SpoIIaa-like"/>
    <property type="match status" value="1"/>
</dbReference>
<dbReference type="InterPro" id="IPR036513">
    <property type="entry name" value="STAS_dom_sf"/>
</dbReference>
<proteinExistence type="predicted"/>
<sequence length="124" mass="13739">MLAVSMGHADDILVIVASGCVSREDVESYLIPAIETKLQDHANIRLWYEFTSEFEGISVGALWDDAVLGLFHFSDFSRAVMLVNDVRMNTMVATLACMLPCPVKVFAIHENLPAKAWLDQSPPN</sequence>